<dbReference type="RefSeq" id="WP_154308054.1">
    <property type="nucleotide sequence ID" value="NZ_WKKI01000023.1"/>
</dbReference>
<feature type="transmembrane region" description="Helical" evidence="1">
    <location>
        <begin position="149"/>
        <end position="170"/>
    </location>
</feature>
<dbReference type="Pfam" id="PF01569">
    <property type="entry name" value="PAP2"/>
    <property type="match status" value="1"/>
</dbReference>
<dbReference type="PANTHER" id="PTHR14969:SF13">
    <property type="entry name" value="AT30094P"/>
    <property type="match status" value="1"/>
</dbReference>
<organism evidence="3 4">
    <name type="scientific">Metabacillus lacus</name>
    <dbReference type="NCBI Taxonomy" id="1983721"/>
    <lineage>
        <taxon>Bacteria</taxon>
        <taxon>Bacillati</taxon>
        <taxon>Bacillota</taxon>
        <taxon>Bacilli</taxon>
        <taxon>Bacillales</taxon>
        <taxon>Bacillaceae</taxon>
        <taxon>Metabacillus</taxon>
    </lineage>
</organism>
<protein>
    <submittedName>
        <fullName evidence="3">Phosphatase PAP2 family protein</fullName>
    </submittedName>
</protein>
<keyword evidence="1" id="KW-0812">Transmembrane</keyword>
<proteinExistence type="predicted"/>
<sequence>MITVMILFAGFLLTAFVQRLELANQLDSLLAEGILQYRTPELDSFFILISDIGSIKTILPAAILLAAVFLYKRNLYVPVLLIANVFLVRWLNHFIKGLFGRERPQFEQVVSAGYYSFPSGHSMNSAAFYGFVCFLLVVLLKAQKSLKSVIWITGIVLVSFIGLSRIYLGVHYPVDVIGGFCLGGALMLLFIKAFYYFDKNRNF</sequence>
<dbReference type="OrthoDB" id="9789113at2"/>
<dbReference type="SMART" id="SM00014">
    <property type="entry name" value="acidPPc"/>
    <property type="match status" value="1"/>
</dbReference>
<evidence type="ECO:0000313" key="4">
    <source>
        <dbReference type="Proteomes" id="UP000448867"/>
    </source>
</evidence>
<dbReference type="Gene3D" id="1.20.144.10">
    <property type="entry name" value="Phosphatidic acid phosphatase type 2/haloperoxidase"/>
    <property type="match status" value="2"/>
</dbReference>
<keyword evidence="1" id="KW-0472">Membrane</keyword>
<keyword evidence="4" id="KW-1185">Reference proteome</keyword>
<evidence type="ECO:0000313" key="3">
    <source>
        <dbReference type="EMBL" id="MRX72895.1"/>
    </source>
</evidence>
<feature type="transmembrane region" description="Helical" evidence="1">
    <location>
        <begin position="126"/>
        <end position="142"/>
    </location>
</feature>
<evidence type="ECO:0000256" key="1">
    <source>
        <dbReference type="SAM" id="Phobius"/>
    </source>
</evidence>
<feature type="transmembrane region" description="Helical" evidence="1">
    <location>
        <begin position="75"/>
        <end position="95"/>
    </location>
</feature>
<feature type="transmembrane region" description="Helical" evidence="1">
    <location>
        <begin position="46"/>
        <end position="68"/>
    </location>
</feature>
<dbReference type="CDD" id="cd03392">
    <property type="entry name" value="PAP2_like_2"/>
    <property type="match status" value="1"/>
</dbReference>
<reference evidence="3 4" key="1">
    <citation type="submission" date="2019-11" db="EMBL/GenBank/DDBJ databases">
        <title>Bacillus lacus genome.</title>
        <authorList>
            <person name="Allen C.J."/>
            <person name="Newman J.D."/>
        </authorList>
    </citation>
    <scope>NUCLEOTIDE SEQUENCE [LARGE SCALE GENOMIC DNA]</scope>
    <source>
        <strain evidence="3 4">KCTC 33946</strain>
    </source>
</reference>
<dbReference type="AlphaFoldDB" id="A0A7X2J045"/>
<evidence type="ECO:0000259" key="2">
    <source>
        <dbReference type="SMART" id="SM00014"/>
    </source>
</evidence>
<dbReference type="InterPro" id="IPR036938">
    <property type="entry name" value="PAP2/HPO_sf"/>
</dbReference>
<dbReference type="Proteomes" id="UP000448867">
    <property type="component" value="Unassembled WGS sequence"/>
</dbReference>
<feature type="domain" description="Phosphatidic acid phosphatase type 2/haloperoxidase" evidence="2">
    <location>
        <begin position="79"/>
        <end position="191"/>
    </location>
</feature>
<feature type="transmembrane region" description="Helical" evidence="1">
    <location>
        <begin position="176"/>
        <end position="197"/>
    </location>
</feature>
<dbReference type="SUPFAM" id="SSF48317">
    <property type="entry name" value="Acid phosphatase/Vanadium-dependent haloperoxidase"/>
    <property type="match status" value="1"/>
</dbReference>
<gene>
    <name evidence="3" type="ORF">GJU40_12165</name>
</gene>
<dbReference type="PANTHER" id="PTHR14969">
    <property type="entry name" value="SPHINGOSINE-1-PHOSPHATE PHOSPHOHYDROLASE"/>
    <property type="match status" value="1"/>
</dbReference>
<dbReference type="InterPro" id="IPR000326">
    <property type="entry name" value="PAP2/HPO"/>
</dbReference>
<name>A0A7X2J045_9BACI</name>
<dbReference type="EMBL" id="WKKI01000023">
    <property type="protein sequence ID" value="MRX72895.1"/>
    <property type="molecule type" value="Genomic_DNA"/>
</dbReference>
<keyword evidence="1" id="KW-1133">Transmembrane helix</keyword>
<accession>A0A7X2J045</accession>
<comment type="caution">
    <text evidence="3">The sequence shown here is derived from an EMBL/GenBank/DDBJ whole genome shotgun (WGS) entry which is preliminary data.</text>
</comment>